<keyword evidence="4" id="KW-1185">Reference proteome</keyword>
<evidence type="ECO:0000259" key="2">
    <source>
        <dbReference type="Pfam" id="PF01494"/>
    </source>
</evidence>
<feature type="domain" description="FAD-binding" evidence="2">
    <location>
        <begin position="1"/>
        <end position="52"/>
    </location>
</feature>
<reference evidence="3 4" key="1">
    <citation type="submission" date="2019-07" db="EMBL/GenBank/DDBJ databases">
        <title>Whole genome shotgun sequence of Reyranella soli NBRC 108950.</title>
        <authorList>
            <person name="Hosoyama A."/>
            <person name="Uohara A."/>
            <person name="Ohji S."/>
            <person name="Ichikawa N."/>
        </authorList>
    </citation>
    <scope>NUCLEOTIDE SEQUENCE [LARGE SCALE GENOMIC DNA]</scope>
    <source>
        <strain evidence="3 4">NBRC 108950</strain>
    </source>
</reference>
<dbReference type="PANTHER" id="PTHR43476">
    <property type="entry name" value="3-(3-HYDROXY-PHENYL)PROPIONATE/3-HYDROXYCINNAMIC ACID HYDROXYLASE"/>
    <property type="match status" value="1"/>
</dbReference>
<protein>
    <recommendedName>
        <fullName evidence="2">FAD-binding domain-containing protein</fullName>
    </recommendedName>
</protein>
<dbReference type="OrthoDB" id="9791689at2"/>
<dbReference type="Pfam" id="PF01494">
    <property type="entry name" value="FAD_binding_3"/>
    <property type="match status" value="1"/>
</dbReference>
<name>A0A512NDF3_9HYPH</name>
<dbReference type="EMBL" id="BKAJ01000073">
    <property type="protein sequence ID" value="GEP56981.1"/>
    <property type="molecule type" value="Genomic_DNA"/>
</dbReference>
<evidence type="ECO:0000256" key="1">
    <source>
        <dbReference type="ARBA" id="ARBA00023002"/>
    </source>
</evidence>
<dbReference type="GO" id="GO:0071949">
    <property type="term" value="F:FAD binding"/>
    <property type="evidence" value="ECO:0007669"/>
    <property type="project" value="InterPro"/>
</dbReference>
<evidence type="ECO:0000313" key="3">
    <source>
        <dbReference type="EMBL" id="GEP56981.1"/>
    </source>
</evidence>
<dbReference type="InterPro" id="IPR036188">
    <property type="entry name" value="FAD/NAD-bd_sf"/>
</dbReference>
<gene>
    <name evidence="3" type="ORF">RSO01_41470</name>
</gene>
<accession>A0A512NDF3</accession>
<dbReference type="GO" id="GO:0019622">
    <property type="term" value="P:3-(3-hydroxy)phenylpropionate catabolic process"/>
    <property type="evidence" value="ECO:0007669"/>
    <property type="project" value="TreeGrafter"/>
</dbReference>
<keyword evidence="1" id="KW-0560">Oxidoreductase</keyword>
<dbReference type="InterPro" id="IPR002938">
    <property type="entry name" value="FAD-bd"/>
</dbReference>
<dbReference type="SUPFAM" id="SSF51905">
    <property type="entry name" value="FAD/NAD(P)-binding domain"/>
    <property type="match status" value="1"/>
</dbReference>
<proteinExistence type="predicted"/>
<comment type="caution">
    <text evidence="3">The sequence shown here is derived from an EMBL/GenBank/DDBJ whole genome shotgun (WGS) entry which is preliminary data.</text>
</comment>
<dbReference type="PANTHER" id="PTHR43476:SF3">
    <property type="entry name" value="FAD-BINDING MONOOXYGENASE"/>
    <property type="match status" value="1"/>
</dbReference>
<dbReference type="Proteomes" id="UP000321058">
    <property type="component" value="Unassembled WGS sequence"/>
</dbReference>
<dbReference type="InterPro" id="IPR050631">
    <property type="entry name" value="PheA/TfdB_FAD_monoxygenase"/>
</dbReference>
<dbReference type="PRINTS" id="PR00420">
    <property type="entry name" value="RNGMNOXGNASE"/>
</dbReference>
<dbReference type="Gene3D" id="3.50.50.60">
    <property type="entry name" value="FAD/NAD(P)-binding domain"/>
    <property type="match status" value="1"/>
</dbReference>
<sequence>MPPWIGQGLNVGIRDAGNLAWKLAGVVRGQLTAAVLHTYESERRGHVEAMTKLADMFGAILMPISRFRAALRDQFFRLVRRLPSVRDYVLQMRFKPMPRYLAGFVLDESGSSSSPVGRMFIQPTVETADGRFVPLDTALGDWMVVLGWQIDPRSLLSDGDRDFWDSLDARFVTAMRSRSHGRDRSIRHADHVEDVENQLASWFAAANASIVVLRPDRYVAAVATASQFSDTTAAFRSLVRGRRAAEPPSTS</sequence>
<organism evidence="3 4">
    <name type="scientific">Reyranella soli</name>
    <dbReference type="NCBI Taxonomy" id="1230389"/>
    <lineage>
        <taxon>Bacteria</taxon>
        <taxon>Pseudomonadati</taxon>
        <taxon>Pseudomonadota</taxon>
        <taxon>Alphaproteobacteria</taxon>
        <taxon>Hyphomicrobiales</taxon>
        <taxon>Reyranellaceae</taxon>
        <taxon>Reyranella</taxon>
    </lineage>
</organism>
<evidence type="ECO:0000313" key="4">
    <source>
        <dbReference type="Proteomes" id="UP000321058"/>
    </source>
</evidence>
<dbReference type="AlphaFoldDB" id="A0A512NDF3"/>
<dbReference type="GO" id="GO:0008688">
    <property type="term" value="F:3-(3-hydroxyphenyl)propionate hydroxylase activity"/>
    <property type="evidence" value="ECO:0007669"/>
    <property type="project" value="TreeGrafter"/>
</dbReference>